<dbReference type="FunFam" id="3.40.1280.10:FF:000070">
    <property type="entry name" value="AGAP005864-PA"/>
    <property type="match status" value="1"/>
</dbReference>
<reference evidence="4" key="1">
    <citation type="journal article" date="2020" name="Stud. Mycol.">
        <title>101 Dothideomycetes genomes: a test case for predicting lifestyles and emergence of pathogens.</title>
        <authorList>
            <person name="Haridas S."/>
            <person name="Albert R."/>
            <person name="Binder M."/>
            <person name="Bloem J."/>
            <person name="Labutti K."/>
            <person name="Salamov A."/>
            <person name="Andreopoulos B."/>
            <person name="Baker S."/>
            <person name="Barry K."/>
            <person name="Bills G."/>
            <person name="Bluhm B."/>
            <person name="Cannon C."/>
            <person name="Castanera R."/>
            <person name="Culley D."/>
            <person name="Daum C."/>
            <person name="Ezra D."/>
            <person name="Gonzalez J."/>
            <person name="Henrissat B."/>
            <person name="Kuo A."/>
            <person name="Liang C."/>
            <person name="Lipzen A."/>
            <person name="Lutzoni F."/>
            <person name="Magnuson J."/>
            <person name="Mondo S."/>
            <person name="Nolan M."/>
            <person name="Ohm R."/>
            <person name="Pangilinan J."/>
            <person name="Park H.-J."/>
            <person name="Ramirez L."/>
            <person name="Alfaro M."/>
            <person name="Sun H."/>
            <person name="Tritt A."/>
            <person name="Yoshinaga Y."/>
            <person name="Zwiers L.-H."/>
            <person name="Turgeon B."/>
            <person name="Goodwin S."/>
            <person name="Spatafora J."/>
            <person name="Crous P."/>
            <person name="Grigoriev I."/>
        </authorList>
    </citation>
    <scope>NUCLEOTIDE SEQUENCE</scope>
    <source>
        <strain evidence="4">HMLAC05119</strain>
    </source>
</reference>
<evidence type="ECO:0000256" key="2">
    <source>
        <dbReference type="ARBA" id="ARBA00022679"/>
    </source>
</evidence>
<proteinExistence type="predicted"/>
<accession>A0A6A5R1Q0</accession>
<dbReference type="PANTHER" id="PTHR12029:SF11">
    <property type="entry name" value="METHYLTRANSFERASE TARBP1-RELATED"/>
    <property type="match status" value="1"/>
</dbReference>
<organism evidence="4 5">
    <name type="scientific">Ampelomyces quisqualis</name>
    <name type="common">Powdery mildew agent</name>
    <dbReference type="NCBI Taxonomy" id="50730"/>
    <lineage>
        <taxon>Eukaryota</taxon>
        <taxon>Fungi</taxon>
        <taxon>Dikarya</taxon>
        <taxon>Ascomycota</taxon>
        <taxon>Pezizomycotina</taxon>
        <taxon>Dothideomycetes</taxon>
        <taxon>Pleosporomycetidae</taxon>
        <taxon>Pleosporales</taxon>
        <taxon>Pleosporineae</taxon>
        <taxon>Phaeosphaeriaceae</taxon>
        <taxon>Ampelomyces</taxon>
    </lineage>
</organism>
<dbReference type="Proteomes" id="UP000800096">
    <property type="component" value="Unassembled WGS sequence"/>
</dbReference>
<dbReference type="SUPFAM" id="SSF75217">
    <property type="entry name" value="alpha/beta knot"/>
    <property type="match status" value="1"/>
</dbReference>
<keyword evidence="2" id="KW-0808">Transferase</keyword>
<dbReference type="PANTHER" id="PTHR12029">
    <property type="entry name" value="RNA METHYLTRANSFERASE"/>
    <property type="match status" value="1"/>
</dbReference>
<dbReference type="InterPro" id="IPR045330">
    <property type="entry name" value="TRM3/TARBP1"/>
</dbReference>
<dbReference type="CDD" id="cd18091">
    <property type="entry name" value="SpoU-like_TRM3-like"/>
    <property type="match status" value="1"/>
</dbReference>
<gene>
    <name evidence="4" type="ORF">BDU57DRAFT_488990</name>
</gene>
<dbReference type="InterPro" id="IPR001537">
    <property type="entry name" value="SpoU_MeTrfase"/>
</dbReference>
<dbReference type="OrthoDB" id="241340at2759"/>
<dbReference type="AlphaFoldDB" id="A0A6A5R1Q0"/>
<dbReference type="EMBL" id="ML979132">
    <property type="protein sequence ID" value="KAF1921329.1"/>
    <property type="molecule type" value="Genomic_DNA"/>
</dbReference>
<protein>
    <recommendedName>
        <fullName evidence="3">tRNA/rRNA methyltransferase SpoU type domain-containing protein</fullName>
    </recommendedName>
</protein>
<keyword evidence="1" id="KW-0489">Methyltransferase</keyword>
<dbReference type="GO" id="GO:0003723">
    <property type="term" value="F:RNA binding"/>
    <property type="evidence" value="ECO:0007669"/>
    <property type="project" value="InterPro"/>
</dbReference>
<feature type="domain" description="tRNA/rRNA methyltransferase SpoU type" evidence="3">
    <location>
        <begin position="1120"/>
        <end position="1270"/>
    </location>
</feature>
<dbReference type="InterPro" id="IPR029028">
    <property type="entry name" value="Alpha/beta_knot_MTases"/>
</dbReference>
<name>A0A6A5R1Q0_AMPQU</name>
<dbReference type="InterPro" id="IPR029026">
    <property type="entry name" value="tRNA_m1G_MTases_N"/>
</dbReference>
<sequence>MDADTILALLDESSRHQAFTLCLKKLENAPRLDLEALRVCIKLRPFRASAGQGTTLIEQLCDLLLSRIPREHLESDHFYTLASILCSDGSFAASFFNGNLCPALDALLPRLSIQAHRDADRSDEAEASLREAISSATAYLTLLKCSYWLPSEQNHIIGPDSLQFLSQFLGSPSIDSVIHDVISAFLSLLKRREPIVVATTDKFTQPWLTLDHALGQAVLSAPIVDGSLWDQLSILDMKSHASGQTSSKAFRTWFQWISQAVEDKIRLECLNSSSYWHKLQTGLLHGHADQRKYCIAIVRQSLLAAQDDIDTPTMRFNVGKRDEHLRAYNQYSVLFETIVLDRYANQVMACLPELTKVMCSDITPSMVSTLLSAALSPLVQDGVRKPVGNWYIDYVTKVRGDISGHAQFLLRGFLQWATLGDLFTSTLVTTRNTTVSIHGASLADVIARFVLDSADAVQSSESAGAKPSDGSSVIYSRRQVVIGVVDFILDARGKIFQFAILYLLEGLVNGLRACSDGAPLQAPFKEHEANKISRISRLPGLPEIAGDLYKQYCAQLCELTNPGWTDIDAHAYQQIHCEFRKLSISTEPKPEMKEFESSSGNLSPLQALQKRLEESRHRCIQGDEFSPMCQGLIRVLDTIEPASTGVVDLYVVLEAFWEEADRRQFVRSVAIHVSNILFHPTCVRVCIKQHRHTEGAQLEYSLRNLLTRAIDRLQRLSEGRIYILSTLATSLRKACLTRPEIMEILPIDDLILRFVNSPPTIKTEFLFEVAAAEKLQKYQPQRTYHSYYGSREWHAYAAMIDLIQSIPLAQVSVAKRVLDRLLEPWKLQRPGIPIIGKWKNVLQLQVMLILVEFCVPDVQAENYLTAFKHALTLEGWPRHRFLLEWIIARIYFRFPGRFSSILDDLVGSDEGTSSHTASLMKLAVLVAPHEPEDFSTTFMTQLVPFAASPKVQIRHESNYAIPIIFDLAVSKGWTRITENPAFVRLDAFIRSLDKFQSTPWTIRTLKLDAVNDFTLVNIFQGEYLTIESPERLRVAYEDFVALREADDASGLNIPPGRIPLGNPPAAGLIIQAPTPEVTQLATNASCAPPAFFQTKSGFDLSSLYPHSGPPSVQNQRPASVILVASLIDNPTNLGGLSRISESFGLEALYIDDLRQTAHKDFKATSVTSEKHFPIRELKHSDVPEFLLDMKRSGYEVVGIEQTDQSGTLGTEDDNANKLGILPKKCVLVLGSEKGGINAEVLAAVDRCVEIRTVGVTRSLNVQTAGGIALYEWWRKWWRKD</sequence>
<dbReference type="Pfam" id="PF00588">
    <property type="entry name" value="SpoU_methylase"/>
    <property type="match status" value="1"/>
</dbReference>
<keyword evidence="5" id="KW-1185">Reference proteome</keyword>
<dbReference type="GO" id="GO:0030488">
    <property type="term" value="P:tRNA methylation"/>
    <property type="evidence" value="ECO:0007669"/>
    <property type="project" value="InterPro"/>
</dbReference>
<dbReference type="Gene3D" id="3.40.1280.10">
    <property type="match status" value="1"/>
</dbReference>
<evidence type="ECO:0000313" key="5">
    <source>
        <dbReference type="Proteomes" id="UP000800096"/>
    </source>
</evidence>
<evidence type="ECO:0000259" key="3">
    <source>
        <dbReference type="Pfam" id="PF00588"/>
    </source>
</evidence>
<evidence type="ECO:0000313" key="4">
    <source>
        <dbReference type="EMBL" id="KAF1921329.1"/>
    </source>
</evidence>
<evidence type="ECO:0000256" key="1">
    <source>
        <dbReference type="ARBA" id="ARBA00022603"/>
    </source>
</evidence>
<dbReference type="GO" id="GO:0016423">
    <property type="term" value="F:tRNA (guanine) methyltransferase activity"/>
    <property type="evidence" value="ECO:0007669"/>
    <property type="project" value="InterPro"/>
</dbReference>
<dbReference type="InterPro" id="IPR044748">
    <property type="entry name" value="Trm3/TARBP1_C"/>
</dbReference>